<evidence type="ECO:0000313" key="2">
    <source>
        <dbReference type="EMBL" id="TXB66189.1"/>
    </source>
</evidence>
<keyword evidence="1" id="KW-0732">Signal</keyword>
<protein>
    <submittedName>
        <fullName evidence="2">Uncharacterized protein</fullName>
    </submittedName>
</protein>
<keyword evidence="3" id="KW-1185">Reference proteome</keyword>
<sequence>MKLVLIIISLTLSFLANSQEKKEFVFKVNKPKANDIIDTRYEFLLFNQPNPIKINNKEILSKYTFMLDGGEVEYEDGYLILTPQVKEDVYLRALDNFSIDFKPVKIDKFRVVDKYAFYMGDLSFFEDEVSLEEGTILEEFTFRTKYNSEVSIYKIISFIISYEKDGKYIEHKVKGGRIPKHCLDVFENEYVDLSFSKFMIELEPGVLAVVNDEGFTITND</sequence>
<proteinExistence type="predicted"/>
<gene>
    <name evidence="2" type="ORF">FRY74_06345</name>
</gene>
<reference evidence="2 3" key="1">
    <citation type="submission" date="2019-08" db="EMBL/GenBank/DDBJ databases">
        <title>Genome of Vicingus serpentipes NCIMB 15042.</title>
        <authorList>
            <person name="Bowman J.P."/>
        </authorList>
    </citation>
    <scope>NUCLEOTIDE SEQUENCE [LARGE SCALE GENOMIC DNA]</scope>
    <source>
        <strain evidence="2 3">NCIMB 15042</strain>
    </source>
</reference>
<name>A0A5C6RWF4_9FLAO</name>
<feature type="chain" id="PRO_5022730697" evidence="1">
    <location>
        <begin position="19"/>
        <end position="220"/>
    </location>
</feature>
<feature type="signal peptide" evidence="1">
    <location>
        <begin position="1"/>
        <end position="18"/>
    </location>
</feature>
<accession>A0A5C6RWF4</accession>
<dbReference type="Proteomes" id="UP000321721">
    <property type="component" value="Unassembled WGS sequence"/>
</dbReference>
<dbReference type="EMBL" id="VOOS01000002">
    <property type="protein sequence ID" value="TXB66189.1"/>
    <property type="molecule type" value="Genomic_DNA"/>
</dbReference>
<evidence type="ECO:0000313" key="3">
    <source>
        <dbReference type="Proteomes" id="UP000321721"/>
    </source>
</evidence>
<comment type="caution">
    <text evidence="2">The sequence shown here is derived from an EMBL/GenBank/DDBJ whole genome shotgun (WGS) entry which is preliminary data.</text>
</comment>
<dbReference type="RefSeq" id="WP_147099726.1">
    <property type="nucleotide sequence ID" value="NZ_VOOS01000002.1"/>
</dbReference>
<dbReference type="AlphaFoldDB" id="A0A5C6RWF4"/>
<dbReference type="OrthoDB" id="653086at2"/>
<evidence type="ECO:0000256" key="1">
    <source>
        <dbReference type="SAM" id="SignalP"/>
    </source>
</evidence>
<organism evidence="2 3">
    <name type="scientific">Vicingus serpentipes</name>
    <dbReference type="NCBI Taxonomy" id="1926625"/>
    <lineage>
        <taxon>Bacteria</taxon>
        <taxon>Pseudomonadati</taxon>
        <taxon>Bacteroidota</taxon>
        <taxon>Flavobacteriia</taxon>
        <taxon>Flavobacteriales</taxon>
        <taxon>Vicingaceae</taxon>
        <taxon>Vicingus</taxon>
    </lineage>
</organism>